<evidence type="ECO:0000313" key="4">
    <source>
        <dbReference type="Proteomes" id="UP000177610"/>
    </source>
</evidence>
<dbReference type="InterPro" id="IPR050190">
    <property type="entry name" value="UPF0213_domain"/>
</dbReference>
<dbReference type="Pfam" id="PF01541">
    <property type="entry name" value="GIY-YIG"/>
    <property type="match status" value="1"/>
</dbReference>
<dbReference type="Proteomes" id="UP000177610">
    <property type="component" value="Unassembled WGS sequence"/>
</dbReference>
<name>A0A1F5N8P0_9BACT</name>
<dbReference type="PANTHER" id="PTHR34477">
    <property type="entry name" value="UPF0213 PROTEIN YHBQ"/>
    <property type="match status" value="1"/>
</dbReference>
<evidence type="ECO:0000256" key="1">
    <source>
        <dbReference type="ARBA" id="ARBA00007435"/>
    </source>
</evidence>
<dbReference type="PROSITE" id="PS50164">
    <property type="entry name" value="GIY_YIG"/>
    <property type="match status" value="1"/>
</dbReference>
<sequence>MEDKDPGVYILTNKVNTVLYTGATGIGLERVWQHKQKLVPGFTKKYNLEKLVYYEPCETIEEAFERERQIKNWKRQWKIDLIEKDNPEWKDLYDDLVKRS</sequence>
<proteinExistence type="inferred from homology"/>
<gene>
    <name evidence="3" type="ORF">A2717_00690</name>
</gene>
<comment type="similarity">
    <text evidence="1">Belongs to the UPF0213 family.</text>
</comment>
<comment type="caution">
    <text evidence="3">The sequence shown here is derived from an EMBL/GenBank/DDBJ whole genome shotgun (WGS) entry which is preliminary data.</text>
</comment>
<dbReference type="InterPro" id="IPR035901">
    <property type="entry name" value="GIY-YIG_endonuc_sf"/>
</dbReference>
<dbReference type="Gene3D" id="3.40.1440.10">
    <property type="entry name" value="GIY-YIG endonuclease"/>
    <property type="match status" value="1"/>
</dbReference>
<evidence type="ECO:0000259" key="2">
    <source>
        <dbReference type="PROSITE" id="PS50164"/>
    </source>
</evidence>
<dbReference type="STRING" id="1817821.A2717_00690"/>
<dbReference type="PANTHER" id="PTHR34477:SF5">
    <property type="entry name" value="BSL5627 PROTEIN"/>
    <property type="match status" value="1"/>
</dbReference>
<dbReference type="SUPFAM" id="SSF82771">
    <property type="entry name" value="GIY-YIG endonuclease"/>
    <property type="match status" value="1"/>
</dbReference>
<accession>A0A1F5N8P0</accession>
<dbReference type="EMBL" id="MFEH01000002">
    <property type="protein sequence ID" value="OGE74036.1"/>
    <property type="molecule type" value="Genomic_DNA"/>
</dbReference>
<evidence type="ECO:0000313" key="3">
    <source>
        <dbReference type="EMBL" id="OGE74036.1"/>
    </source>
</evidence>
<protein>
    <recommendedName>
        <fullName evidence="2">GIY-YIG domain-containing protein</fullName>
    </recommendedName>
</protein>
<organism evidence="3 4">
    <name type="scientific">Candidatus Doudnabacteria bacterium RIFCSPHIGHO2_01_FULL_41_86</name>
    <dbReference type="NCBI Taxonomy" id="1817821"/>
    <lineage>
        <taxon>Bacteria</taxon>
        <taxon>Candidatus Doudnaibacteriota</taxon>
    </lineage>
</organism>
<dbReference type="CDD" id="cd10448">
    <property type="entry name" value="GIY-YIG_unchar_3"/>
    <property type="match status" value="1"/>
</dbReference>
<reference evidence="3 4" key="1">
    <citation type="journal article" date="2016" name="Nat. Commun.">
        <title>Thousands of microbial genomes shed light on interconnected biogeochemical processes in an aquifer system.</title>
        <authorList>
            <person name="Anantharaman K."/>
            <person name="Brown C.T."/>
            <person name="Hug L.A."/>
            <person name="Sharon I."/>
            <person name="Castelle C.J."/>
            <person name="Probst A.J."/>
            <person name="Thomas B.C."/>
            <person name="Singh A."/>
            <person name="Wilkins M.J."/>
            <person name="Karaoz U."/>
            <person name="Brodie E.L."/>
            <person name="Williams K.H."/>
            <person name="Hubbard S.S."/>
            <person name="Banfield J.F."/>
        </authorList>
    </citation>
    <scope>NUCLEOTIDE SEQUENCE [LARGE SCALE GENOMIC DNA]</scope>
</reference>
<dbReference type="InterPro" id="IPR000305">
    <property type="entry name" value="GIY-YIG_endonuc"/>
</dbReference>
<dbReference type="AlphaFoldDB" id="A0A1F5N8P0"/>
<feature type="domain" description="GIY-YIG" evidence="2">
    <location>
        <begin position="4"/>
        <end position="80"/>
    </location>
</feature>